<dbReference type="InterPro" id="IPR016201">
    <property type="entry name" value="PSI"/>
</dbReference>
<evidence type="ECO:0000256" key="7">
    <source>
        <dbReference type="SAM" id="Phobius"/>
    </source>
</evidence>
<evidence type="ECO:0000256" key="2">
    <source>
        <dbReference type="ARBA" id="ARBA00023136"/>
    </source>
</evidence>
<accession>A0A9C7CD48</accession>
<dbReference type="GO" id="GO:0071526">
    <property type="term" value="P:semaphorin-plexin signaling pathway"/>
    <property type="evidence" value="ECO:0007669"/>
    <property type="project" value="TreeGrafter"/>
</dbReference>
<dbReference type="GO" id="GO:0045499">
    <property type="term" value="F:chemorepellent activity"/>
    <property type="evidence" value="ECO:0007669"/>
    <property type="project" value="TreeGrafter"/>
</dbReference>
<dbReference type="InterPro" id="IPR002165">
    <property type="entry name" value="Plexin_repeat"/>
</dbReference>
<proteinExistence type="predicted"/>
<dbReference type="Gene3D" id="2.130.10.10">
    <property type="entry name" value="YVTN repeat-like/Quinoprotein amine dehydrogenase"/>
    <property type="match status" value="1"/>
</dbReference>
<evidence type="ECO:0000256" key="5">
    <source>
        <dbReference type="PROSITE-ProRule" id="PRU00352"/>
    </source>
</evidence>
<feature type="transmembrane region" description="Helical" evidence="7">
    <location>
        <begin position="731"/>
        <end position="754"/>
    </location>
</feature>
<organism evidence="9">
    <name type="scientific">Penaeus semisulcatus majanivirus</name>
    <dbReference type="NCBI Taxonomy" id="2984274"/>
    <lineage>
        <taxon>Viruses</taxon>
        <taxon>Viruses incertae sedis</taxon>
        <taxon>Naldaviricetes</taxon>
        <taxon>Nimaviridae</taxon>
    </lineage>
</organism>
<dbReference type="InterPro" id="IPR036352">
    <property type="entry name" value="Semap_dom_sf"/>
</dbReference>
<keyword evidence="4" id="KW-0325">Glycoprotein</keyword>
<comment type="subcellular location">
    <subcellularLocation>
        <location evidence="1">Membrane</location>
    </subcellularLocation>
</comment>
<dbReference type="EMBL" id="LC738873">
    <property type="protein sequence ID" value="BDT62272.1"/>
    <property type="molecule type" value="Genomic_DNA"/>
</dbReference>
<dbReference type="GO" id="GO:0030215">
    <property type="term" value="F:semaphorin receptor binding"/>
    <property type="evidence" value="ECO:0007669"/>
    <property type="project" value="InterPro"/>
</dbReference>
<reference evidence="9" key="1">
    <citation type="submission" date="2022-10" db="EMBL/GenBank/DDBJ databases">
        <title>Genome sequences of endogenous nimaviruses in decapod crustaceans.</title>
        <authorList>
            <person name="Kawato S."/>
            <person name="Nozaki R."/>
            <person name="Kondo H."/>
            <person name="Hirono I."/>
        </authorList>
    </citation>
    <scope>NUCLEOTIDE SEQUENCE</scope>
    <source>
        <strain evidence="9">Kagawa2020</strain>
    </source>
</reference>
<name>A0A9C7CD48_9VIRU</name>
<feature type="region of interest" description="Disordered" evidence="6">
    <location>
        <begin position="565"/>
        <end position="628"/>
    </location>
</feature>
<feature type="domain" description="Sema" evidence="8">
    <location>
        <begin position="25"/>
        <end position="502"/>
    </location>
</feature>
<dbReference type="InterPro" id="IPR001627">
    <property type="entry name" value="Semap_dom"/>
</dbReference>
<keyword evidence="7" id="KW-1133">Transmembrane helix</keyword>
<dbReference type="PROSITE" id="PS51004">
    <property type="entry name" value="SEMA"/>
    <property type="match status" value="1"/>
</dbReference>
<evidence type="ECO:0000259" key="8">
    <source>
        <dbReference type="PROSITE" id="PS51004"/>
    </source>
</evidence>
<dbReference type="SUPFAM" id="SSF103575">
    <property type="entry name" value="Plexin repeat"/>
    <property type="match status" value="1"/>
</dbReference>
<dbReference type="Pfam" id="PF01437">
    <property type="entry name" value="PSI"/>
    <property type="match status" value="1"/>
</dbReference>
<evidence type="ECO:0000313" key="9">
    <source>
        <dbReference type="EMBL" id="BDT62272.1"/>
    </source>
</evidence>
<dbReference type="Gene3D" id="3.30.1680.10">
    <property type="entry name" value="ligand-binding face of the semaphorins, domain 2"/>
    <property type="match status" value="1"/>
</dbReference>
<keyword evidence="2 7" id="KW-0472">Membrane</keyword>
<dbReference type="PANTHER" id="PTHR11036:SF127">
    <property type="entry name" value="SEMAPHORIN-1A"/>
    <property type="match status" value="1"/>
</dbReference>
<keyword evidence="3" id="KW-1015">Disulfide bond</keyword>
<feature type="compositionally biased region" description="Basic and acidic residues" evidence="6">
    <location>
        <begin position="596"/>
        <end position="614"/>
    </location>
</feature>
<protein>
    <recommendedName>
        <fullName evidence="8">Sema domain-containing protein</fullName>
    </recommendedName>
</protein>
<dbReference type="SMART" id="SM00630">
    <property type="entry name" value="Sema"/>
    <property type="match status" value="1"/>
</dbReference>
<feature type="compositionally biased region" description="Acidic residues" evidence="6">
    <location>
        <begin position="576"/>
        <end position="587"/>
    </location>
</feature>
<dbReference type="GO" id="GO:0030335">
    <property type="term" value="P:positive regulation of cell migration"/>
    <property type="evidence" value="ECO:0007669"/>
    <property type="project" value="TreeGrafter"/>
</dbReference>
<dbReference type="SMART" id="SM00423">
    <property type="entry name" value="PSI"/>
    <property type="match status" value="1"/>
</dbReference>
<dbReference type="PANTHER" id="PTHR11036">
    <property type="entry name" value="SEMAPHORIN"/>
    <property type="match status" value="1"/>
</dbReference>
<evidence type="ECO:0000256" key="6">
    <source>
        <dbReference type="SAM" id="MobiDB-lite"/>
    </source>
</evidence>
<evidence type="ECO:0000256" key="3">
    <source>
        <dbReference type="ARBA" id="ARBA00023157"/>
    </source>
</evidence>
<keyword evidence="7" id="KW-0812">Transmembrane</keyword>
<dbReference type="Pfam" id="PF01403">
    <property type="entry name" value="Sema"/>
    <property type="match status" value="1"/>
</dbReference>
<dbReference type="GO" id="GO:0005886">
    <property type="term" value="C:plasma membrane"/>
    <property type="evidence" value="ECO:0007669"/>
    <property type="project" value="TreeGrafter"/>
</dbReference>
<comment type="caution">
    <text evidence="5">Lacks conserved residue(s) required for the propagation of feature annotation.</text>
</comment>
<dbReference type="InterPro" id="IPR027231">
    <property type="entry name" value="Semaphorin"/>
</dbReference>
<dbReference type="SUPFAM" id="SSF101912">
    <property type="entry name" value="Sema domain"/>
    <property type="match status" value="1"/>
</dbReference>
<sequence>MSAFRLFGLVFFSLATYAFVGDDFYNIVSSNSIASSENAEVQTFSGSNNITTDYFRALERDGNSILVGGRNAIYSLSIRDMQENIDQRIIWHPTERGVRDCFMKGKYEKDCQNYIRIIKRVDGDQFLVCGTNAYSPLCRRYVRLADGASLNFTETKSGVGQCPFDPRQYSTHVYVGGELYSGTVADFQGTTHVISKNHLTTRAAVYEQLNDPSFVHSFDYGDYVYFVFRETALESLNCGKRVYSRIARVCKNDRGDKKTQTKWTSFLKSRLNCSVPGEYPFYFDEVQSVTNAITGTYGGQIRDIIYAVFTTPPNSVSGSAVCAFSIRSIQDTFDGDFKGQETQQSNWLPVPRSKIPKSRRPGSCIPTDEALPDDEFVGFIQSHTLMDAAVPGFFNRPFVSAFGYRFTTIAVDPQVRLQDGRTIDVLFLGAGEALSIVKLINVISYENIDSAEPIIIEEIRIFSRPATITNMYLMREKSGEEEQSKGGRLIITTTDEVKSIDVQRCDRATSCKSCVGLRDPYCGWDVHERKCVKISSSSNTGESMVLQYISGYHYHCSVVDDEDGNTNYEKHHDVVDGDDDDDGDDQSGDSNGNKFCNDDKHSIGHENPLTHHNDNISTEYPYDDTTDDNISTEYITDDNISTEYMMYDNISTEHITDDNISTEYIYEDTTDDNFSTEYIYEDRADDNFSTEYAHDDTTEMVTIDLSVVRNDIPNKTHSVFATDTVCVTKSFVAGVLVITGILILPIGFTFGFLLSRRLYMPTHGAHIS</sequence>
<evidence type="ECO:0000256" key="1">
    <source>
        <dbReference type="ARBA" id="ARBA00004370"/>
    </source>
</evidence>
<dbReference type="InterPro" id="IPR015943">
    <property type="entry name" value="WD40/YVTN_repeat-like_dom_sf"/>
</dbReference>
<evidence type="ECO:0000256" key="4">
    <source>
        <dbReference type="ARBA" id="ARBA00023180"/>
    </source>
</evidence>